<dbReference type="STRING" id="1068978.AMETH_3302"/>
<dbReference type="eggNOG" id="COG4632">
    <property type="taxonomic scope" value="Bacteria"/>
</dbReference>
<dbReference type="OrthoDB" id="9809781at2"/>
<dbReference type="InterPro" id="IPR007730">
    <property type="entry name" value="SPOR-like_dom"/>
</dbReference>
<evidence type="ECO:0000313" key="4">
    <source>
        <dbReference type="EMBL" id="AIJ23394.1"/>
    </source>
</evidence>
<dbReference type="InterPro" id="IPR036680">
    <property type="entry name" value="SPOR-like_sf"/>
</dbReference>
<evidence type="ECO:0000313" key="5">
    <source>
        <dbReference type="Proteomes" id="UP000062973"/>
    </source>
</evidence>
<dbReference type="RefSeq" id="WP_017982228.1">
    <property type="nucleotide sequence ID" value="NZ_AQUL01000001.1"/>
</dbReference>
<evidence type="ECO:0000256" key="1">
    <source>
        <dbReference type="SAM" id="SignalP"/>
    </source>
</evidence>
<gene>
    <name evidence="4" type="ORF">AMETH_3302</name>
</gene>
<dbReference type="Pfam" id="PF09992">
    <property type="entry name" value="NAGPA"/>
    <property type="match status" value="1"/>
</dbReference>
<dbReference type="InterPro" id="IPR018711">
    <property type="entry name" value="NAGPA"/>
</dbReference>
<keyword evidence="1" id="KW-0732">Signal</keyword>
<proteinExistence type="predicted"/>
<keyword evidence="5" id="KW-1185">Reference proteome</keyword>
<feature type="chain" id="PRO_5001715135" evidence="1">
    <location>
        <begin position="26"/>
        <end position="518"/>
    </location>
</feature>
<reference evidence="4 5" key="1">
    <citation type="submission" date="2014-07" db="EMBL/GenBank/DDBJ databases">
        <title>Whole Genome Sequence of the Amycolatopsis methanolica 239.</title>
        <authorList>
            <person name="Tang B."/>
        </authorList>
    </citation>
    <scope>NUCLEOTIDE SEQUENCE [LARGE SCALE GENOMIC DNA]</scope>
    <source>
        <strain evidence="4 5">239</strain>
    </source>
</reference>
<dbReference type="PATRIC" id="fig|1068978.7.peg.3528"/>
<name>A0A076MRU5_AMYME</name>
<evidence type="ECO:0000259" key="3">
    <source>
        <dbReference type="Pfam" id="PF09992"/>
    </source>
</evidence>
<dbReference type="Pfam" id="PF05036">
    <property type="entry name" value="SPOR"/>
    <property type="match status" value="1"/>
</dbReference>
<organism evidence="4 5">
    <name type="scientific">Amycolatopsis methanolica 239</name>
    <dbReference type="NCBI Taxonomy" id="1068978"/>
    <lineage>
        <taxon>Bacteria</taxon>
        <taxon>Bacillati</taxon>
        <taxon>Actinomycetota</taxon>
        <taxon>Actinomycetes</taxon>
        <taxon>Pseudonocardiales</taxon>
        <taxon>Pseudonocardiaceae</taxon>
        <taxon>Amycolatopsis</taxon>
        <taxon>Amycolatopsis methanolica group</taxon>
    </lineage>
</organism>
<dbReference type="KEGG" id="amq:AMETH_3302"/>
<dbReference type="AlphaFoldDB" id="A0A076MRU5"/>
<dbReference type="Gene3D" id="3.30.70.1070">
    <property type="entry name" value="Sporulation related repeat"/>
    <property type="match status" value="1"/>
</dbReference>
<feature type="domain" description="SPOR" evidence="2">
    <location>
        <begin position="89"/>
        <end position="148"/>
    </location>
</feature>
<sequence length="518" mass="52308">MLALKIKAAACLALVAATLPAPAQAAPEPGWGGDGLTWTTTAIAPGVEVRSGVLQRPTAPYWTVTVAAPATNVLTGAATVVDLGSAGWASATAERLAAAGFPARQEVVRRPSYTDTPRGVAGVRVRTGKFATQAEAQTTVTALRAAGFPTATAAWTGYDVDQAPDAERVHVAVVDPRAFRGSVEASHGETVATREKTSTLASKLGALVAVNGGFFVTSDADGYQGVPAGLAAYDGRLESLSAGSRAALVLGPGPARIANLTSTVTVRSGGAVHAVEGVNRKPGVLRNCGRPGAVPTTAARQDFTCTSADELVLFTDAFGAALPAGAGTQVVLDASGVVLSAGARGGVLLPGQSAVQGIGTSADWLATHAVAGRRLLVDSRVREASGFPTVTPRSVVSAAPLLLRDGRLAVDAATEGVLDPRDLSFGYAWSQQRQPRTMAGIDARGRLLLVTVDGRQPGVSEGVTLVEGARLMRSLGAVDALNLDGGGSSAMVVAGAVVNRPSDAAGERAVGDVVAVLP</sequence>
<protein>
    <submittedName>
        <fullName evidence="4">Secreted protein</fullName>
    </submittedName>
</protein>
<dbReference type="HOGENOM" id="CLU_037016_0_0_11"/>
<evidence type="ECO:0000259" key="2">
    <source>
        <dbReference type="Pfam" id="PF05036"/>
    </source>
</evidence>
<dbReference type="PANTHER" id="PTHR40446:SF2">
    <property type="entry name" value="N-ACETYLGLUCOSAMINE-1-PHOSPHODIESTER ALPHA-N-ACETYLGLUCOSAMINIDASE"/>
    <property type="match status" value="1"/>
</dbReference>
<accession>A0A076MRU5</accession>
<dbReference type="GO" id="GO:0042834">
    <property type="term" value="F:peptidoglycan binding"/>
    <property type="evidence" value="ECO:0007669"/>
    <property type="project" value="InterPro"/>
</dbReference>
<feature type="signal peptide" evidence="1">
    <location>
        <begin position="1"/>
        <end position="25"/>
    </location>
</feature>
<dbReference type="PANTHER" id="PTHR40446">
    <property type="entry name" value="N-ACETYLGLUCOSAMINE-1-PHOSPHODIESTER ALPHA-N-ACETYLGLUCOSAMINIDASE"/>
    <property type="match status" value="1"/>
</dbReference>
<dbReference type="EMBL" id="CP009110">
    <property type="protein sequence ID" value="AIJ23394.1"/>
    <property type="molecule type" value="Genomic_DNA"/>
</dbReference>
<dbReference type="Proteomes" id="UP000062973">
    <property type="component" value="Chromosome"/>
</dbReference>
<feature type="domain" description="Phosphodiester glycosidase" evidence="3">
    <location>
        <begin position="362"/>
        <end position="516"/>
    </location>
</feature>